<comment type="caution">
    <text evidence="3">The sequence shown here is derived from an EMBL/GenBank/DDBJ whole genome shotgun (WGS) entry which is preliminary data.</text>
</comment>
<protein>
    <submittedName>
        <fullName evidence="3">DUF2796 domain-containing protein</fullName>
    </submittedName>
</protein>
<accession>A0ABV3YVV8</accession>
<evidence type="ECO:0000256" key="2">
    <source>
        <dbReference type="SAM" id="SignalP"/>
    </source>
</evidence>
<evidence type="ECO:0000256" key="1">
    <source>
        <dbReference type="SAM" id="MobiDB-lite"/>
    </source>
</evidence>
<evidence type="ECO:0000313" key="3">
    <source>
        <dbReference type="EMBL" id="MEX6503473.1"/>
    </source>
</evidence>
<name>A0ABV3YVV8_9PSED</name>
<dbReference type="Pfam" id="PF10986">
    <property type="entry name" value="ZrgA"/>
    <property type="match status" value="1"/>
</dbReference>
<reference evidence="3 4" key="1">
    <citation type="submission" date="2024-07" db="EMBL/GenBank/DDBJ databases">
        <authorList>
            <person name="Li M."/>
        </authorList>
    </citation>
    <scope>NUCLEOTIDE SEQUENCE [LARGE SCALE GENOMIC DNA]</scope>
    <source>
        <strain evidence="3 4">25A3E</strain>
    </source>
</reference>
<feature type="signal peptide" evidence="2">
    <location>
        <begin position="1"/>
        <end position="20"/>
    </location>
</feature>
<sequence>MRRTLLALSLALLPLAAAQAQIESHEHEHEHEHQEAHASLGKHEHGVASLDVALDGSTLEIRLESPAMNLVGFEHAPGNAADQARLDAARALLEQPSQLFDLAAAADCRLTESALESPLFGNAEHDHPHSYIDASYQLRCEHPQALQALDLSPLFARFPALRQVAVQLIGHSGQQGAELTPEQPRLSF</sequence>
<gene>
    <name evidence="3" type="ORF">AB5S05_15530</name>
</gene>
<keyword evidence="2" id="KW-0732">Signal</keyword>
<dbReference type="Proteomes" id="UP001560296">
    <property type="component" value="Unassembled WGS sequence"/>
</dbReference>
<feature type="region of interest" description="Disordered" evidence="1">
    <location>
        <begin position="21"/>
        <end position="42"/>
    </location>
</feature>
<feature type="compositionally biased region" description="Basic and acidic residues" evidence="1">
    <location>
        <begin position="23"/>
        <end position="42"/>
    </location>
</feature>
<feature type="chain" id="PRO_5047379848" evidence="2">
    <location>
        <begin position="21"/>
        <end position="188"/>
    </location>
</feature>
<dbReference type="RefSeq" id="WP_369288426.1">
    <property type="nucleotide sequence ID" value="NZ_JBFTEG010000012.1"/>
</dbReference>
<organism evidence="3 4">
    <name type="scientific">Pseudomonas zhanjiangensis</name>
    <dbReference type="NCBI Taxonomy" id="3239015"/>
    <lineage>
        <taxon>Bacteria</taxon>
        <taxon>Pseudomonadati</taxon>
        <taxon>Pseudomonadota</taxon>
        <taxon>Gammaproteobacteria</taxon>
        <taxon>Pseudomonadales</taxon>
        <taxon>Pseudomonadaceae</taxon>
        <taxon>Pseudomonas</taxon>
    </lineage>
</organism>
<proteinExistence type="predicted"/>
<dbReference type="EMBL" id="JBFTEG010000012">
    <property type="protein sequence ID" value="MEX6503473.1"/>
    <property type="molecule type" value="Genomic_DNA"/>
</dbReference>
<evidence type="ECO:0000313" key="4">
    <source>
        <dbReference type="Proteomes" id="UP001560296"/>
    </source>
</evidence>
<keyword evidence="4" id="KW-1185">Reference proteome</keyword>
<dbReference type="InterPro" id="IPR021253">
    <property type="entry name" value="ZrgA-like"/>
</dbReference>